<name>A0A8S0TYJ1_OLEEU</name>
<dbReference type="OrthoDB" id="420076at2759"/>
<dbReference type="Gramene" id="OE9A073371T1">
    <property type="protein sequence ID" value="OE9A073371C1"/>
    <property type="gene ID" value="OE9A073371"/>
</dbReference>
<proteinExistence type="predicted"/>
<gene>
    <name evidence="1" type="ORF">OLEA9_A073371</name>
</gene>
<keyword evidence="2" id="KW-1185">Reference proteome</keyword>
<comment type="caution">
    <text evidence="1">The sequence shown here is derived from an EMBL/GenBank/DDBJ whole genome shotgun (WGS) entry which is preliminary data.</text>
</comment>
<accession>A0A8S0TYJ1</accession>
<dbReference type="InterPro" id="IPR036457">
    <property type="entry name" value="PPM-type-like_dom_sf"/>
</dbReference>
<evidence type="ECO:0000313" key="2">
    <source>
        <dbReference type="Proteomes" id="UP000594638"/>
    </source>
</evidence>
<dbReference type="SUPFAM" id="SSF81606">
    <property type="entry name" value="PP2C-like"/>
    <property type="match status" value="1"/>
</dbReference>
<protein>
    <submittedName>
        <fullName evidence="1">Probable protein phosphatase 2C 39</fullName>
    </submittedName>
</protein>
<dbReference type="EMBL" id="CACTIH010007367">
    <property type="protein sequence ID" value="CAA3011396.1"/>
    <property type="molecule type" value="Genomic_DNA"/>
</dbReference>
<organism evidence="1 2">
    <name type="scientific">Olea europaea subsp. europaea</name>
    <dbReference type="NCBI Taxonomy" id="158383"/>
    <lineage>
        <taxon>Eukaryota</taxon>
        <taxon>Viridiplantae</taxon>
        <taxon>Streptophyta</taxon>
        <taxon>Embryophyta</taxon>
        <taxon>Tracheophyta</taxon>
        <taxon>Spermatophyta</taxon>
        <taxon>Magnoliopsida</taxon>
        <taxon>eudicotyledons</taxon>
        <taxon>Gunneridae</taxon>
        <taxon>Pentapetalae</taxon>
        <taxon>asterids</taxon>
        <taxon>lamiids</taxon>
        <taxon>Lamiales</taxon>
        <taxon>Oleaceae</taxon>
        <taxon>Oleeae</taxon>
        <taxon>Olea</taxon>
    </lineage>
</organism>
<dbReference type="Gene3D" id="3.60.40.10">
    <property type="entry name" value="PPM-type phosphatase domain"/>
    <property type="match status" value="1"/>
</dbReference>
<evidence type="ECO:0000313" key="1">
    <source>
        <dbReference type="EMBL" id="CAA3011396.1"/>
    </source>
</evidence>
<reference evidence="1 2" key="1">
    <citation type="submission" date="2019-12" db="EMBL/GenBank/DDBJ databases">
        <authorList>
            <person name="Alioto T."/>
            <person name="Alioto T."/>
            <person name="Gomez Garrido J."/>
        </authorList>
    </citation>
    <scope>NUCLEOTIDE SEQUENCE [LARGE SCALE GENOMIC DNA]</scope>
</reference>
<dbReference type="Proteomes" id="UP000594638">
    <property type="component" value="Unassembled WGS sequence"/>
</dbReference>
<sequence>MPAIQIEKALNSADDCSCHKSNGTEIPSSIKLERASSSLSCLSGAALSANATLANTTICNGLIGEEILPTLDSPNSFRRIPSSPSVSKLDILSSSLLSSISNLSFSPSSPSDTLVEVQVAGGAAGEDRVQAVCSEENGWLVCAIYDGFNGRDAADCLAGTLYETVGFYLNLLDWEVEQELAKASGCLDSDKSLCCILKDGNGKPP</sequence>
<dbReference type="AlphaFoldDB" id="A0A8S0TYJ1"/>